<dbReference type="STRING" id="106004.A0A1Y2FLA1"/>
<keyword evidence="1" id="KW-0830">Ubiquinone</keyword>
<comment type="caution">
    <text evidence="1">The sequence shown here is derived from an EMBL/GenBank/DDBJ whole genome shotgun (WGS) entry which is preliminary data.</text>
</comment>
<protein>
    <submittedName>
        <fullName evidence="1">NADH-ubiquinone oxidoreductase complex 1/LYR family protein</fullName>
    </submittedName>
</protein>
<organism evidence="1 2">
    <name type="scientific">Leucosporidium creatinivorum</name>
    <dbReference type="NCBI Taxonomy" id="106004"/>
    <lineage>
        <taxon>Eukaryota</taxon>
        <taxon>Fungi</taxon>
        <taxon>Dikarya</taxon>
        <taxon>Basidiomycota</taxon>
        <taxon>Pucciniomycotina</taxon>
        <taxon>Microbotryomycetes</taxon>
        <taxon>Leucosporidiales</taxon>
        <taxon>Leucosporidium</taxon>
    </lineage>
</organism>
<feature type="non-terminal residue" evidence="1">
    <location>
        <position position="1"/>
    </location>
</feature>
<dbReference type="GO" id="GO:0022904">
    <property type="term" value="P:respiratory electron transport chain"/>
    <property type="evidence" value="ECO:0007669"/>
    <property type="project" value="TreeGrafter"/>
</dbReference>
<evidence type="ECO:0000313" key="2">
    <source>
        <dbReference type="Proteomes" id="UP000193467"/>
    </source>
</evidence>
<dbReference type="InParanoid" id="A0A1Y2FLA1"/>
<dbReference type="PANTHER" id="PTHR21024">
    <property type="entry name" value="GROWTH HORMONE-INDUCIBLE SOLUBLE PROTEIN-RELATED"/>
    <property type="match status" value="1"/>
</dbReference>
<sequence length="78" mass="9439">LQQLRYRARGLYKELQYLAREYPDPNYPIKQKLHNCFLAHVGKDREGVEQGIKKAEFIKSELEALYFLRKYRAMKGRY</sequence>
<dbReference type="PANTHER" id="PTHR21024:SF0">
    <property type="entry name" value="ELECTRON TRANSFER FLAVOPROTEIN REGULATORY FACTOR 1"/>
    <property type="match status" value="1"/>
</dbReference>
<name>A0A1Y2FLA1_9BASI</name>
<dbReference type="GO" id="GO:0090324">
    <property type="term" value="P:negative regulation of oxidative phosphorylation"/>
    <property type="evidence" value="ECO:0007669"/>
    <property type="project" value="InterPro"/>
</dbReference>
<reference evidence="1 2" key="1">
    <citation type="submission" date="2016-07" db="EMBL/GenBank/DDBJ databases">
        <title>Pervasive Adenine N6-methylation of Active Genes in Fungi.</title>
        <authorList>
            <consortium name="DOE Joint Genome Institute"/>
            <person name="Mondo S.J."/>
            <person name="Dannebaum R.O."/>
            <person name="Kuo R.C."/>
            <person name="Labutti K."/>
            <person name="Haridas S."/>
            <person name="Kuo A."/>
            <person name="Salamov A."/>
            <person name="Ahrendt S.R."/>
            <person name="Lipzen A."/>
            <person name="Sullivan W."/>
            <person name="Andreopoulos W.B."/>
            <person name="Clum A."/>
            <person name="Lindquist E."/>
            <person name="Daum C."/>
            <person name="Ramamoorthy G.K."/>
            <person name="Gryganskyi A."/>
            <person name="Culley D."/>
            <person name="Magnuson J.K."/>
            <person name="James T.Y."/>
            <person name="O'Malley M.A."/>
            <person name="Stajich J.E."/>
            <person name="Spatafora J.W."/>
            <person name="Visel A."/>
            <person name="Grigoriev I.V."/>
        </authorList>
    </citation>
    <scope>NUCLEOTIDE SEQUENCE [LARGE SCALE GENOMIC DNA]</scope>
    <source>
        <strain evidence="1 2">62-1032</strain>
    </source>
</reference>
<dbReference type="GO" id="GO:0005739">
    <property type="term" value="C:mitochondrion"/>
    <property type="evidence" value="ECO:0007669"/>
    <property type="project" value="TreeGrafter"/>
</dbReference>
<dbReference type="OrthoDB" id="10258445at2759"/>
<dbReference type="Proteomes" id="UP000193467">
    <property type="component" value="Unassembled WGS sequence"/>
</dbReference>
<dbReference type="InterPro" id="IPR052000">
    <property type="entry name" value="ETFRF1"/>
</dbReference>
<dbReference type="AlphaFoldDB" id="A0A1Y2FLA1"/>
<dbReference type="EMBL" id="MCGR01000017">
    <property type="protein sequence ID" value="ORY84743.1"/>
    <property type="molecule type" value="Genomic_DNA"/>
</dbReference>
<evidence type="ECO:0000313" key="1">
    <source>
        <dbReference type="EMBL" id="ORY84743.1"/>
    </source>
</evidence>
<keyword evidence="2" id="KW-1185">Reference proteome</keyword>
<accession>A0A1Y2FLA1</accession>
<feature type="non-terminal residue" evidence="1">
    <location>
        <position position="78"/>
    </location>
</feature>
<proteinExistence type="predicted"/>
<gene>
    <name evidence="1" type="ORF">BCR35DRAFT_245070</name>
</gene>